<feature type="repeat" description="WD" evidence="3">
    <location>
        <begin position="549"/>
        <end position="572"/>
    </location>
</feature>
<dbReference type="InterPro" id="IPR001680">
    <property type="entry name" value="WD40_rpt"/>
</dbReference>
<dbReference type="PANTHER" id="PTHR22847:SF637">
    <property type="entry name" value="WD REPEAT DOMAIN 5B"/>
    <property type="match status" value="1"/>
</dbReference>
<evidence type="ECO:0000313" key="6">
    <source>
        <dbReference type="Proteomes" id="UP000220527"/>
    </source>
</evidence>
<feature type="repeat" description="WD" evidence="3">
    <location>
        <begin position="396"/>
        <end position="443"/>
    </location>
</feature>
<gene>
    <name evidence="5" type="ORF">CJ255_05820</name>
</gene>
<dbReference type="AlphaFoldDB" id="A0A2A6RM91"/>
<dbReference type="SMART" id="SM00320">
    <property type="entry name" value="WD40"/>
    <property type="match status" value="12"/>
</dbReference>
<feature type="repeat" description="WD" evidence="3">
    <location>
        <begin position="725"/>
        <end position="758"/>
    </location>
</feature>
<dbReference type="OrthoDB" id="144873at2"/>
<comment type="caution">
    <text evidence="5">The sequence shown here is derived from an EMBL/GenBank/DDBJ whole genome shotgun (WGS) entry which is preliminary data.</text>
</comment>
<dbReference type="InterPro" id="IPR036322">
    <property type="entry name" value="WD40_repeat_dom_sf"/>
</dbReference>
<dbReference type="PROSITE" id="PS00678">
    <property type="entry name" value="WD_REPEATS_1"/>
    <property type="match status" value="4"/>
</dbReference>
<sequence length="841" mass="91991">MPDLPDLELGIHRWDVGSYAVELRRSHLHSETESHVSGRMTFAASQLLAQTLDHAAYGRSLGAYLFQDRKLYQQFIQARSDAYAQDLPLRVRLLIGPSAPELHSLRWELLCDPDDIATQALANANSVPDLAALLSVEAYRRGDEKPDIRSIVRSSLYGVLSANNNLRTFLGVEGTNVTSLAFHKDGNILVAGDNQGVLYFWDVVSGELIREPVRSNDCHCDINSIAISPNGNTVAVGSSNRNVVLFNLHTDEQLAPVATISHHVRSVAFHPQDNDQVAFAGNDGNVYLWRIDHRSGDPIALTGHEGSVRRVAFSPDDGSILASSSNDGSVRLWNSETGAAIGEPLRTFTTDGVTNTTSVTTLAFSSNGRTLVSSQDRDIYLWDLTAEPVALKGSPLIGHTGWINDLIFVPGDNNNDDNNHLISVSGDLSMLIWDLNERRPLFTYSAHVAPINAVAISADRTLIATGGADSQIVLWSYDRPAWLGQRTFEGRVGYRGLALALPDENTPLALISREYSDDSSVDYSIRRADQPRPADADIRATPPLTNTRSVALSPDGQLIAVGFRDGRVQLWNAEGEEIEPPLQLAATEGSDPNVWTLAFSSDSRRLAWGNNDGRIVVWDLDQPSQPALELPYGRGDDETPIGHTARITALAFSPDGSILVSGSSDNQVFLWNLTDASLLSNPLDEGNEEISSLAFSPQGDLLAAGGVQSVFLIDVNKGERIAAPLVGHRALIVSLAFNSNGSMLASGSRDQTIVLWDVAARRRFGYPLRTSSGSSWIRALAFRNDEELFVIQSFGFWTLDLRPEMWMEAACRLANRELTAAEWREYFGDEPQRPTCSISDE</sequence>
<accession>A0A2A6RM91</accession>
<evidence type="ECO:0000313" key="5">
    <source>
        <dbReference type="EMBL" id="PDW03980.1"/>
    </source>
</evidence>
<evidence type="ECO:0000256" key="4">
    <source>
        <dbReference type="SAM" id="MobiDB-lite"/>
    </source>
</evidence>
<evidence type="ECO:0000256" key="2">
    <source>
        <dbReference type="ARBA" id="ARBA00022737"/>
    </source>
</evidence>
<dbReference type="CDD" id="cd00200">
    <property type="entry name" value="WD40"/>
    <property type="match status" value="2"/>
</dbReference>
<dbReference type="PROSITE" id="PS50294">
    <property type="entry name" value="WD_REPEATS_REGION"/>
    <property type="match status" value="5"/>
</dbReference>
<keyword evidence="6" id="KW-1185">Reference proteome</keyword>
<name>A0A2A6RM91_9CHLR</name>
<feature type="region of interest" description="Disordered" evidence="4">
    <location>
        <begin position="530"/>
        <end position="549"/>
    </location>
</feature>
<evidence type="ECO:0000256" key="1">
    <source>
        <dbReference type="ARBA" id="ARBA00022574"/>
    </source>
</evidence>
<dbReference type="PRINTS" id="PR00320">
    <property type="entry name" value="GPROTEINBRPT"/>
</dbReference>
<organism evidence="5 6">
    <name type="scientific">Candidatus Viridilinea mediisalina</name>
    <dbReference type="NCBI Taxonomy" id="2024553"/>
    <lineage>
        <taxon>Bacteria</taxon>
        <taxon>Bacillati</taxon>
        <taxon>Chloroflexota</taxon>
        <taxon>Chloroflexia</taxon>
        <taxon>Chloroflexales</taxon>
        <taxon>Chloroflexineae</taxon>
        <taxon>Oscillochloridaceae</taxon>
        <taxon>Candidatus Viridilinea</taxon>
    </lineage>
</organism>
<feature type="repeat" description="WD" evidence="3">
    <location>
        <begin position="444"/>
        <end position="476"/>
    </location>
</feature>
<dbReference type="RefSeq" id="WP_097643151.1">
    <property type="nucleotide sequence ID" value="NZ_NQWI01000017.1"/>
</dbReference>
<feature type="repeat" description="WD" evidence="3">
    <location>
        <begin position="587"/>
        <end position="628"/>
    </location>
</feature>
<keyword evidence="1 3" id="KW-0853">WD repeat</keyword>
<dbReference type="InterPro" id="IPR019775">
    <property type="entry name" value="WD40_repeat_CS"/>
</dbReference>
<feature type="repeat" description="WD" evidence="3">
    <location>
        <begin position="301"/>
        <end position="343"/>
    </location>
</feature>
<dbReference type="PROSITE" id="PS50082">
    <property type="entry name" value="WD_REPEATS_2"/>
    <property type="match status" value="8"/>
</dbReference>
<evidence type="ECO:0000256" key="3">
    <source>
        <dbReference type="PROSITE-ProRule" id="PRU00221"/>
    </source>
</evidence>
<dbReference type="InterPro" id="IPR015943">
    <property type="entry name" value="WD40/YVTN_repeat-like_dom_sf"/>
</dbReference>
<dbReference type="Gene3D" id="2.130.10.10">
    <property type="entry name" value="YVTN repeat-like/Quinoprotein amine dehydrogenase"/>
    <property type="match status" value="4"/>
</dbReference>
<proteinExistence type="predicted"/>
<dbReference type="SUPFAM" id="SSF50978">
    <property type="entry name" value="WD40 repeat-like"/>
    <property type="match status" value="2"/>
</dbReference>
<dbReference type="EMBL" id="NQWI01000017">
    <property type="protein sequence ID" value="PDW03980.1"/>
    <property type="molecule type" value="Genomic_DNA"/>
</dbReference>
<dbReference type="InterPro" id="IPR020472">
    <property type="entry name" value="WD40_PAC1"/>
</dbReference>
<feature type="repeat" description="WD" evidence="3">
    <location>
        <begin position="640"/>
        <end position="681"/>
    </location>
</feature>
<dbReference type="Proteomes" id="UP000220527">
    <property type="component" value="Unassembled WGS sequence"/>
</dbReference>
<dbReference type="PANTHER" id="PTHR22847">
    <property type="entry name" value="WD40 REPEAT PROTEIN"/>
    <property type="match status" value="1"/>
</dbReference>
<feature type="repeat" description="WD" evidence="3">
    <location>
        <begin position="170"/>
        <end position="211"/>
    </location>
</feature>
<keyword evidence="2" id="KW-0677">Repeat</keyword>
<reference evidence="6" key="1">
    <citation type="submission" date="2017-08" db="EMBL/GenBank/DDBJ databases">
        <authorList>
            <person name="Grouzdev D.S."/>
            <person name="Gaisin V.A."/>
            <person name="Rysina M.S."/>
            <person name="Gorlenko V.M."/>
        </authorList>
    </citation>
    <scope>NUCLEOTIDE SEQUENCE [LARGE SCALE GENOMIC DNA]</scope>
    <source>
        <strain evidence="6">Kir15-3F</strain>
    </source>
</reference>
<dbReference type="Pfam" id="PF00400">
    <property type="entry name" value="WD40"/>
    <property type="match status" value="10"/>
</dbReference>
<protein>
    <submittedName>
        <fullName evidence="5">Uncharacterized protein</fullName>
    </submittedName>
</protein>